<name>A0ABV1KYE2_9BACL</name>
<accession>A0ABV1KYE2</accession>
<feature type="transmembrane region" description="Helical" evidence="7">
    <location>
        <begin position="58"/>
        <end position="77"/>
    </location>
</feature>
<evidence type="ECO:0000256" key="4">
    <source>
        <dbReference type="ARBA" id="ARBA00022692"/>
    </source>
</evidence>
<dbReference type="InterPro" id="IPR048454">
    <property type="entry name" value="YetF_N"/>
</dbReference>
<evidence type="ECO:0000256" key="7">
    <source>
        <dbReference type="SAM" id="Phobius"/>
    </source>
</evidence>
<keyword evidence="11" id="KW-1185">Reference proteome</keyword>
<evidence type="ECO:0000256" key="3">
    <source>
        <dbReference type="ARBA" id="ARBA00022475"/>
    </source>
</evidence>
<keyword evidence="6 7" id="KW-0472">Membrane</keyword>
<evidence type="ECO:0000256" key="2">
    <source>
        <dbReference type="ARBA" id="ARBA00006448"/>
    </source>
</evidence>
<dbReference type="PANTHER" id="PTHR34582">
    <property type="entry name" value="UPF0702 TRANSMEMBRANE PROTEIN YCAP"/>
    <property type="match status" value="1"/>
</dbReference>
<comment type="caution">
    <text evidence="10">The sequence shown here is derived from an EMBL/GenBank/DDBJ whole genome shotgun (WGS) entry which is preliminary data.</text>
</comment>
<dbReference type="Gene3D" id="3.30.240.20">
    <property type="entry name" value="bsu07140 like domains"/>
    <property type="match status" value="2"/>
</dbReference>
<dbReference type="InterPro" id="IPR023090">
    <property type="entry name" value="UPF0702_alpha/beta_dom_sf"/>
</dbReference>
<comment type="subcellular location">
    <subcellularLocation>
        <location evidence="1">Cell membrane</location>
        <topology evidence="1">Multi-pass membrane protein</topology>
    </subcellularLocation>
</comment>
<dbReference type="Pfam" id="PF04239">
    <property type="entry name" value="DUF421"/>
    <property type="match status" value="1"/>
</dbReference>
<keyword evidence="4 7" id="KW-0812">Transmembrane</keyword>
<sequence length="240" mass="27037">MEIIIRTIAAFVLIMIIAKILGKHTLTQMTYYDFVLSITLGAITGNIAFNTALGSGHLTVALLTFGGIAYIVALVTMKSRKLRKWLSGKPTIVIESGKILENNLKKLKFSIDTLDQELREKEIFDIEEVEYAVLELNGKLSVLKKQQYRQITQKDLFNLSSAQAKKSQFPIELIMDGEVVSENMKHDGMSPEWLAQQLNERGLALEEVFYAVRGTNGSLFFDLYKDHIKHPVDPGNEKSN</sequence>
<evidence type="ECO:0000259" key="9">
    <source>
        <dbReference type="Pfam" id="PF20730"/>
    </source>
</evidence>
<keyword evidence="5 7" id="KW-1133">Transmembrane helix</keyword>
<dbReference type="RefSeq" id="WP_232190273.1">
    <property type="nucleotide sequence ID" value="NZ_JAIOAP010000031.1"/>
</dbReference>
<dbReference type="Pfam" id="PF20730">
    <property type="entry name" value="YetF_N"/>
    <property type="match status" value="1"/>
</dbReference>
<dbReference type="Proteomes" id="UP001493487">
    <property type="component" value="Unassembled WGS sequence"/>
</dbReference>
<evidence type="ECO:0000313" key="10">
    <source>
        <dbReference type="EMBL" id="MEQ4485075.1"/>
    </source>
</evidence>
<evidence type="ECO:0000256" key="6">
    <source>
        <dbReference type="ARBA" id="ARBA00023136"/>
    </source>
</evidence>
<evidence type="ECO:0000313" key="11">
    <source>
        <dbReference type="Proteomes" id="UP001493487"/>
    </source>
</evidence>
<keyword evidence="3" id="KW-1003">Cell membrane</keyword>
<gene>
    <name evidence="10" type="ORF">QJS35_22045</name>
</gene>
<evidence type="ECO:0000259" key="8">
    <source>
        <dbReference type="Pfam" id="PF04239"/>
    </source>
</evidence>
<proteinExistence type="inferred from homology"/>
<feature type="transmembrane region" description="Helical" evidence="7">
    <location>
        <begin position="34"/>
        <end position="52"/>
    </location>
</feature>
<comment type="similarity">
    <text evidence="2">Belongs to the UPF0702 family.</text>
</comment>
<reference evidence="10 11" key="1">
    <citation type="journal article" date="2023" name="Genome Announc.">
        <title>Pan-Genome Analyses of the Genus Cohnella and Proposal of the Novel Species Cohnella silvisoli sp. nov., Isolated from Forest Soil.</title>
        <authorList>
            <person name="Wang C."/>
            <person name="Mao L."/>
            <person name="Bao G."/>
            <person name="Zhu H."/>
        </authorList>
    </citation>
    <scope>NUCLEOTIDE SEQUENCE [LARGE SCALE GENOMIC DNA]</scope>
    <source>
        <strain evidence="10 11">NL03-T5-1</strain>
    </source>
</reference>
<dbReference type="PANTHER" id="PTHR34582:SF7">
    <property type="entry name" value="UPF0702 TRANSMEMBRANE PROTEIN YDFS"/>
    <property type="match status" value="1"/>
</dbReference>
<evidence type="ECO:0000256" key="1">
    <source>
        <dbReference type="ARBA" id="ARBA00004651"/>
    </source>
</evidence>
<organism evidence="10 11">
    <name type="scientific">Cohnella silvisoli</name>
    <dbReference type="NCBI Taxonomy" id="2873699"/>
    <lineage>
        <taxon>Bacteria</taxon>
        <taxon>Bacillati</taxon>
        <taxon>Bacillota</taxon>
        <taxon>Bacilli</taxon>
        <taxon>Bacillales</taxon>
        <taxon>Paenibacillaceae</taxon>
        <taxon>Cohnella</taxon>
    </lineage>
</organism>
<evidence type="ECO:0000256" key="5">
    <source>
        <dbReference type="ARBA" id="ARBA00022989"/>
    </source>
</evidence>
<dbReference type="EMBL" id="JASKHM010000013">
    <property type="protein sequence ID" value="MEQ4485075.1"/>
    <property type="molecule type" value="Genomic_DNA"/>
</dbReference>
<protein>
    <submittedName>
        <fullName evidence="10">DUF421 domain-containing protein</fullName>
    </submittedName>
</protein>
<feature type="transmembrane region" description="Helical" evidence="7">
    <location>
        <begin position="6"/>
        <end position="22"/>
    </location>
</feature>
<feature type="domain" description="YetF C-terminal" evidence="8">
    <location>
        <begin position="77"/>
        <end position="211"/>
    </location>
</feature>
<dbReference type="InterPro" id="IPR007353">
    <property type="entry name" value="DUF421"/>
</dbReference>
<feature type="domain" description="YetF-like N-terminal transmembrane" evidence="9">
    <location>
        <begin position="2"/>
        <end position="74"/>
    </location>
</feature>